<organism evidence="8 9">
    <name type="scientific">Plectus sambesii</name>
    <dbReference type="NCBI Taxonomy" id="2011161"/>
    <lineage>
        <taxon>Eukaryota</taxon>
        <taxon>Metazoa</taxon>
        <taxon>Ecdysozoa</taxon>
        <taxon>Nematoda</taxon>
        <taxon>Chromadorea</taxon>
        <taxon>Plectida</taxon>
        <taxon>Plectina</taxon>
        <taxon>Plectoidea</taxon>
        <taxon>Plectidae</taxon>
        <taxon>Plectus</taxon>
    </lineage>
</organism>
<dbReference type="CDD" id="cd07032">
    <property type="entry name" value="RNAP_I_II_AC40"/>
    <property type="match status" value="1"/>
</dbReference>
<dbReference type="PANTHER" id="PTHR11800">
    <property type="entry name" value="DNA-DIRECTED RNA POLYMERASE"/>
    <property type="match status" value="1"/>
</dbReference>
<dbReference type="GO" id="GO:0005736">
    <property type="term" value="C:RNA polymerase I complex"/>
    <property type="evidence" value="ECO:0007669"/>
    <property type="project" value="TreeGrafter"/>
</dbReference>
<accession>A0A914VE30</accession>
<dbReference type="InterPro" id="IPR011262">
    <property type="entry name" value="DNA-dir_RNA_pol_insert"/>
</dbReference>
<dbReference type="FunFam" id="2.170.120.12:FF:000003">
    <property type="entry name" value="Dna-directed rna polymerases i and iii subunit"/>
    <property type="match status" value="1"/>
</dbReference>
<evidence type="ECO:0000256" key="2">
    <source>
        <dbReference type="ARBA" id="ARBA00022083"/>
    </source>
</evidence>
<dbReference type="WBParaSite" id="PSAMB.scaffold1766size28005.g14963.t1">
    <property type="protein sequence ID" value="PSAMB.scaffold1766size28005.g14963.t1"/>
    <property type="gene ID" value="PSAMB.scaffold1766size28005.g14963"/>
</dbReference>
<evidence type="ECO:0000313" key="9">
    <source>
        <dbReference type="WBParaSite" id="PSAMB.scaffold1766size28005.g14963.t1"/>
    </source>
</evidence>
<dbReference type="Gene3D" id="2.170.120.12">
    <property type="entry name" value="DNA-directed RNA polymerase, insert domain"/>
    <property type="match status" value="1"/>
</dbReference>
<keyword evidence="8" id="KW-1185">Reference proteome</keyword>
<dbReference type="GO" id="GO:0003899">
    <property type="term" value="F:DNA-directed RNA polymerase activity"/>
    <property type="evidence" value="ECO:0007669"/>
    <property type="project" value="InterPro"/>
</dbReference>
<dbReference type="AlphaFoldDB" id="A0A914VE30"/>
<name>A0A914VE30_9BILA</name>
<dbReference type="NCBIfam" id="NF001988">
    <property type="entry name" value="PRK00783.1"/>
    <property type="match status" value="1"/>
</dbReference>
<comment type="similarity">
    <text evidence="6">Belongs to the archaeal Rpo3/eukaryotic RPB3 RNA polymerase subunit family.</text>
</comment>
<dbReference type="Pfam" id="PF01193">
    <property type="entry name" value="RNA_pol_L"/>
    <property type="match status" value="1"/>
</dbReference>
<evidence type="ECO:0000256" key="1">
    <source>
        <dbReference type="ARBA" id="ARBA00004123"/>
    </source>
</evidence>
<dbReference type="InterPro" id="IPR036643">
    <property type="entry name" value="RNApol_insert_sf"/>
</dbReference>
<sequence>MPPVDNRIFMDHERVLNTHDANSDMASSSEPWSVEKYCERIRVEIVNETSDGMELEFDLIGVEAPIANALRRVLLAEVPTMAIEKIYMYQNTSLIQDEVLSHRLGLLPIRVDPRKFAFPLTKTIGINESGVDCDSEPPGDPKYNVIFELKVKCTKNPTAPKDATEPKDVFINSSVYSSEFTWCPIGDQETELLPHPAMVHDDILVAKLRPGQEIEARCHCVKGLGRDHAKFSPVCTATYRLLPIIKIKEEIKGEAAHLFQKSFSDGVIAINVNSNGEEVAVVQDARRDLCSRNVLIHEELASKVELSRQRDHFMFSVESSGALRSSDLVVEACKVLEEKTRDLRRLVSSVIR</sequence>
<dbReference type="GO" id="GO:0005666">
    <property type="term" value="C:RNA polymerase III complex"/>
    <property type="evidence" value="ECO:0007669"/>
    <property type="project" value="TreeGrafter"/>
</dbReference>
<evidence type="ECO:0000256" key="4">
    <source>
        <dbReference type="ARBA" id="ARBA00023163"/>
    </source>
</evidence>
<keyword evidence="4" id="KW-0804">Transcription</keyword>
<dbReference type="InterPro" id="IPR022842">
    <property type="entry name" value="RNAP_Rpo3/Rpb3/RPAC1"/>
</dbReference>
<evidence type="ECO:0000313" key="8">
    <source>
        <dbReference type="Proteomes" id="UP000887566"/>
    </source>
</evidence>
<dbReference type="InterPro" id="IPR033901">
    <property type="entry name" value="RNAPI/III_AC40"/>
</dbReference>
<evidence type="ECO:0000259" key="7">
    <source>
        <dbReference type="SMART" id="SM00662"/>
    </source>
</evidence>
<comment type="subcellular location">
    <subcellularLocation>
        <location evidence="1">Nucleus</location>
    </subcellularLocation>
</comment>
<dbReference type="InterPro" id="IPR050518">
    <property type="entry name" value="Rpo3/RPB3_RNA_Pol_subunit"/>
</dbReference>
<keyword evidence="5" id="KW-0539">Nucleus</keyword>
<reference evidence="9" key="1">
    <citation type="submission" date="2022-11" db="UniProtKB">
        <authorList>
            <consortium name="WormBaseParasite"/>
        </authorList>
    </citation>
    <scope>IDENTIFICATION</scope>
</reference>
<protein>
    <recommendedName>
        <fullName evidence="2">DNA-directed RNA polymerases I and III subunit RPAC1</fullName>
    </recommendedName>
</protein>
<dbReference type="SUPFAM" id="SSF56553">
    <property type="entry name" value="Insert subdomain of RNA polymerase alpha subunit"/>
    <property type="match status" value="1"/>
</dbReference>
<keyword evidence="3" id="KW-0240">DNA-directed RNA polymerase</keyword>
<evidence type="ECO:0000256" key="5">
    <source>
        <dbReference type="ARBA" id="ARBA00023242"/>
    </source>
</evidence>
<dbReference type="GO" id="GO:0006351">
    <property type="term" value="P:DNA-templated transcription"/>
    <property type="evidence" value="ECO:0007669"/>
    <property type="project" value="InterPro"/>
</dbReference>
<dbReference type="Proteomes" id="UP000887566">
    <property type="component" value="Unplaced"/>
</dbReference>
<feature type="domain" description="DNA-directed RNA polymerase RpoA/D/Rpb3-type" evidence="7">
    <location>
        <begin position="54"/>
        <end position="346"/>
    </location>
</feature>
<dbReference type="InterPro" id="IPR036603">
    <property type="entry name" value="RBP11-like"/>
</dbReference>
<dbReference type="SMART" id="SM00662">
    <property type="entry name" value="RPOLD"/>
    <property type="match status" value="1"/>
</dbReference>
<dbReference type="InterPro" id="IPR011263">
    <property type="entry name" value="DNA-dir_RNA_pol_RpoA/D/Rpb3"/>
</dbReference>
<dbReference type="Pfam" id="PF01000">
    <property type="entry name" value="RNA_pol_A_bac"/>
    <property type="match status" value="1"/>
</dbReference>
<dbReference type="Gene3D" id="3.30.1360.10">
    <property type="entry name" value="RNA polymerase, RBP11-like subunit"/>
    <property type="match status" value="1"/>
</dbReference>
<dbReference type="HAMAP" id="MF_00320">
    <property type="entry name" value="RNApol_arch_Rpo3"/>
    <property type="match status" value="1"/>
</dbReference>
<dbReference type="SUPFAM" id="SSF55257">
    <property type="entry name" value="RBP11-like subunits of RNA polymerase"/>
    <property type="match status" value="1"/>
</dbReference>
<evidence type="ECO:0000256" key="3">
    <source>
        <dbReference type="ARBA" id="ARBA00022478"/>
    </source>
</evidence>
<dbReference type="GO" id="GO:0046983">
    <property type="term" value="F:protein dimerization activity"/>
    <property type="evidence" value="ECO:0007669"/>
    <property type="project" value="InterPro"/>
</dbReference>
<dbReference type="PANTHER" id="PTHR11800:SF13">
    <property type="entry name" value="DNA-DIRECTED RNA POLYMERASES I AND III SUBUNIT RPAC1"/>
    <property type="match status" value="1"/>
</dbReference>
<proteinExistence type="inferred from homology"/>
<evidence type="ECO:0000256" key="6">
    <source>
        <dbReference type="ARBA" id="ARBA00025804"/>
    </source>
</evidence>